<protein>
    <submittedName>
        <fullName evidence="6">Phosphatase</fullName>
    </submittedName>
</protein>
<dbReference type="Proteomes" id="UP000011723">
    <property type="component" value="Chromosome"/>
</dbReference>
<dbReference type="InterPro" id="IPR000086">
    <property type="entry name" value="NUDIX_hydrolase_dom"/>
</dbReference>
<dbReference type="InterPro" id="IPR020476">
    <property type="entry name" value="Nudix_hydrolase"/>
</dbReference>
<dbReference type="KEGG" id="chn:A605_05440"/>
<dbReference type="AlphaFoldDB" id="M1MWI2"/>
<dbReference type="PANTHER" id="PTHR43046:SF2">
    <property type="entry name" value="8-OXO-DGTP DIPHOSPHATASE-RELATED"/>
    <property type="match status" value="1"/>
</dbReference>
<reference evidence="6 7" key="1">
    <citation type="journal article" date="2012" name="Stand. Genomic Sci.">
        <title>Genome sequence of the halotolerant bacterium Corynebacterium halotolerans type strain YIM 70093(T) (= DSM 44683(T)).</title>
        <authorList>
            <person name="Ruckert C."/>
            <person name="Albersmeier A."/>
            <person name="Al-Dilaimi A."/>
            <person name="Niehaus K."/>
            <person name="Szczepanowski R."/>
            <person name="Kalinowski J."/>
        </authorList>
    </citation>
    <scope>NUCLEOTIDE SEQUENCE [LARGE SCALE GENOMIC DNA]</scope>
    <source>
        <strain evidence="6">YIM 70093</strain>
    </source>
</reference>
<feature type="domain" description="Nudix hydrolase" evidence="5">
    <location>
        <begin position="2"/>
        <end position="130"/>
    </location>
</feature>
<dbReference type="InterPro" id="IPR020084">
    <property type="entry name" value="NUDIX_hydrolase_CS"/>
</dbReference>
<dbReference type="STRING" id="1121362.A605_05440"/>
<accession>M1MWI2</accession>
<dbReference type="Gene3D" id="3.90.79.10">
    <property type="entry name" value="Nucleoside Triphosphate Pyrophosphohydrolase"/>
    <property type="match status" value="1"/>
</dbReference>
<name>M1MWI2_9CORY</name>
<dbReference type="PROSITE" id="PS00893">
    <property type="entry name" value="NUDIX_BOX"/>
    <property type="match status" value="1"/>
</dbReference>
<dbReference type="OrthoDB" id="67499at2"/>
<keyword evidence="7" id="KW-1185">Reference proteome</keyword>
<dbReference type="RefSeq" id="WP_015400513.1">
    <property type="nucleotide sequence ID" value="NC_020302.1"/>
</dbReference>
<evidence type="ECO:0000256" key="4">
    <source>
        <dbReference type="RuleBase" id="RU003476"/>
    </source>
</evidence>
<dbReference type="Pfam" id="PF00293">
    <property type="entry name" value="NUDIX"/>
    <property type="match status" value="1"/>
</dbReference>
<dbReference type="SUPFAM" id="SSF55811">
    <property type="entry name" value="Nudix"/>
    <property type="match status" value="1"/>
</dbReference>
<dbReference type="PATRIC" id="fig|1121362.3.peg.1094"/>
<dbReference type="PRINTS" id="PR00502">
    <property type="entry name" value="NUDIXFAMILY"/>
</dbReference>
<keyword evidence="3 4" id="KW-0378">Hydrolase</keyword>
<dbReference type="PROSITE" id="PS51462">
    <property type="entry name" value="NUDIX"/>
    <property type="match status" value="1"/>
</dbReference>
<dbReference type="CDD" id="cd04690">
    <property type="entry name" value="NUDIX_Hydrolase"/>
    <property type="match status" value="1"/>
</dbReference>
<evidence type="ECO:0000313" key="6">
    <source>
        <dbReference type="EMBL" id="AGF72094.1"/>
    </source>
</evidence>
<organism evidence="6 7">
    <name type="scientific">Corynebacterium halotolerans YIM 70093 = DSM 44683</name>
    <dbReference type="NCBI Taxonomy" id="1121362"/>
    <lineage>
        <taxon>Bacteria</taxon>
        <taxon>Bacillati</taxon>
        <taxon>Actinomycetota</taxon>
        <taxon>Actinomycetes</taxon>
        <taxon>Mycobacteriales</taxon>
        <taxon>Corynebacteriaceae</taxon>
        <taxon>Corynebacterium</taxon>
    </lineage>
</organism>
<gene>
    <name evidence="6" type="ORF">A605_05440</name>
</gene>
<evidence type="ECO:0000313" key="7">
    <source>
        <dbReference type="Proteomes" id="UP000011723"/>
    </source>
</evidence>
<evidence type="ECO:0000256" key="3">
    <source>
        <dbReference type="ARBA" id="ARBA00022801"/>
    </source>
</evidence>
<comment type="similarity">
    <text evidence="2 4">Belongs to the Nudix hydrolase family.</text>
</comment>
<evidence type="ECO:0000259" key="5">
    <source>
        <dbReference type="PROSITE" id="PS51462"/>
    </source>
</evidence>
<dbReference type="EMBL" id="CP003697">
    <property type="protein sequence ID" value="AGF72094.1"/>
    <property type="molecule type" value="Genomic_DNA"/>
</dbReference>
<dbReference type="GO" id="GO:0016787">
    <property type="term" value="F:hydrolase activity"/>
    <property type="evidence" value="ECO:0007669"/>
    <property type="project" value="UniProtKB-KW"/>
</dbReference>
<comment type="cofactor">
    <cofactor evidence="1">
        <name>Mg(2+)</name>
        <dbReference type="ChEBI" id="CHEBI:18420"/>
    </cofactor>
</comment>
<sequence>MGTLRIAAVVLRDRTGRVLSVRKAGTEAFMLPGGKLEPGETGLQAAVREVAEELGRELDPERLGFLGCFTAPAANEPGFGVECDVFVWSEPLEALPTVREEIAEARWFPADSRDPVLAPLSRDVVFPALERGDDGDRRGPTGHITTV</sequence>
<dbReference type="PANTHER" id="PTHR43046">
    <property type="entry name" value="GDP-MANNOSE MANNOSYL HYDROLASE"/>
    <property type="match status" value="1"/>
</dbReference>
<dbReference type="HOGENOM" id="CLU_037162_13_0_11"/>
<evidence type="ECO:0000256" key="1">
    <source>
        <dbReference type="ARBA" id="ARBA00001946"/>
    </source>
</evidence>
<evidence type="ECO:0000256" key="2">
    <source>
        <dbReference type="ARBA" id="ARBA00005582"/>
    </source>
</evidence>
<proteinExistence type="inferred from homology"/>
<dbReference type="InterPro" id="IPR015797">
    <property type="entry name" value="NUDIX_hydrolase-like_dom_sf"/>
</dbReference>
<dbReference type="eggNOG" id="COG0494">
    <property type="taxonomic scope" value="Bacteria"/>
</dbReference>